<dbReference type="HOGENOM" id="CLU_668880_0_0_11"/>
<dbReference type="EMBL" id="CP001874">
    <property type="protein sequence ID" value="ADG87279.1"/>
    <property type="molecule type" value="Genomic_DNA"/>
</dbReference>
<dbReference type="SMR" id="D6Y504"/>
<keyword evidence="3" id="KW-1185">Reference proteome</keyword>
<gene>
    <name evidence="2" type="ordered locus">Tbis_0552</name>
</gene>
<dbReference type="PDBsum" id="5WA3"/>
<accession>D6Y504</accession>
<evidence type="ECO:0000259" key="1">
    <source>
        <dbReference type="Pfam" id="PF14028"/>
    </source>
</evidence>
<dbReference type="InterPro" id="IPR054643">
    <property type="entry name" value="TbtD_PbtD_pyrid"/>
</dbReference>
<dbReference type="InterPro" id="IPR023809">
    <property type="entry name" value="Thiopep_bacteriocin_synth_dom"/>
</dbReference>
<dbReference type="KEGG" id="tbi:Tbis_0552"/>
<dbReference type="NCBIfam" id="NF045556">
    <property type="entry name" value="TbtD_PbtD_pyrid"/>
    <property type="match status" value="1"/>
</dbReference>
<evidence type="ECO:0007829" key="5">
    <source>
        <dbReference type="PDB" id="5WA4"/>
    </source>
</evidence>
<name>D6Y504_THEBD</name>
<organism evidence="2 3">
    <name type="scientific">Thermobispora bispora (strain ATCC 19993 / DSM 43833 / CBS 139.67 / JCM 10125 / KCTC 9307 / NBRC 14880 / R51)</name>
    <dbReference type="NCBI Taxonomy" id="469371"/>
    <lineage>
        <taxon>Bacteria</taxon>
        <taxon>Bacillati</taxon>
        <taxon>Actinomycetota</taxon>
        <taxon>Actinomycetes</taxon>
        <taxon>Streptosporangiales</taxon>
        <taxon>Streptosporangiaceae</taxon>
        <taxon>Thermobispora</taxon>
    </lineage>
</organism>
<dbReference type="PDBsum" id="5WA4"/>
<dbReference type="OrthoDB" id="70280at2"/>
<reference evidence="2 3" key="1">
    <citation type="submission" date="2010-01" db="EMBL/GenBank/DDBJ databases">
        <title>The complete genome of Thermobispora bispora DSM 43833.</title>
        <authorList>
            <consortium name="US DOE Joint Genome Institute (JGI-PGF)"/>
            <person name="Lucas S."/>
            <person name="Copeland A."/>
            <person name="Lapidus A."/>
            <person name="Glavina del Rio T."/>
            <person name="Dalin E."/>
            <person name="Tice H."/>
            <person name="Bruce D."/>
            <person name="Goodwin L."/>
            <person name="Pitluck S."/>
            <person name="Kyrpides N."/>
            <person name="Mavromatis K."/>
            <person name="Ivanova N."/>
            <person name="Mikhailova N."/>
            <person name="Chertkov O."/>
            <person name="Brettin T."/>
            <person name="Detter J.C."/>
            <person name="Han C."/>
            <person name="Larimer F."/>
            <person name="Land M."/>
            <person name="Hauser L."/>
            <person name="Markowitz V."/>
            <person name="Cheng J.-F."/>
            <person name="Hugenholtz P."/>
            <person name="Woyke T."/>
            <person name="Wu D."/>
            <person name="Jando M."/>
            <person name="Schneider S."/>
            <person name="Klenk H.-P."/>
            <person name="Eisen J.A."/>
        </authorList>
    </citation>
    <scope>NUCLEOTIDE SEQUENCE [LARGE SCALE GENOMIC DNA]</scope>
    <source>
        <strain evidence="3">ATCC 19993 / DSM 43833 / CBS 139.67 / JCM 10125 / KCTC 9307 / NBRC 14880 / R51</strain>
    </source>
</reference>
<dbReference type="Pfam" id="PF14028">
    <property type="entry name" value="Lant_dehydr_C"/>
    <property type="match status" value="1"/>
</dbReference>
<evidence type="ECO:0000313" key="2">
    <source>
        <dbReference type="EMBL" id="ADG87279.1"/>
    </source>
</evidence>
<dbReference type="RefSeq" id="WP_013130812.1">
    <property type="nucleotide sequence ID" value="NC_014165.1"/>
</dbReference>
<proteinExistence type="evidence at protein level"/>
<reference evidence="4 5" key="2">
    <citation type="journal article" date="2017" name="Proc. Natl. Acad. Sci. U.S.A.">
        <title>Structural insights into enzymatic [4+2] &lt;i&gt;aza&lt;/i&gt;-cycloaddition in thiopeptide antibiotic biosynthesis.</title>
        <authorList>
            <person name="Cogan D.P."/>
            <person name="Hudson G.A."/>
            <person name="Zhang Z."/>
            <person name="Pogorelov T.V."/>
            <person name="van der Donk W.A."/>
            <person name="Mitchell D.A."/>
            <person name="Nair S.K."/>
        </authorList>
    </citation>
    <scope>X-RAY CRYSTALLOGRAPHY (2.65 ANGSTROMS)</scope>
</reference>
<dbReference type="PDB" id="5WA4">
    <property type="method" value="X-ray"/>
    <property type="resolution" value="2.65 A"/>
    <property type="chains" value="A/B/C/D/E/F=1-358"/>
</dbReference>
<keyword evidence="4 5" id="KW-0002">3D-structure</keyword>
<dbReference type="Proteomes" id="UP000006640">
    <property type="component" value="Chromosome"/>
</dbReference>
<protein>
    <recommendedName>
        <fullName evidence="1">Thiopeptide-type bacteriocin biosynthesis domain-containing protein</fullName>
    </recommendedName>
</protein>
<dbReference type="PDB" id="5WA3">
    <property type="method" value="X-ray"/>
    <property type="resolution" value="2.80 A"/>
    <property type="chains" value="A/B=1-358"/>
</dbReference>
<dbReference type="STRING" id="469371.Tbis_0552"/>
<evidence type="ECO:0007829" key="4">
    <source>
        <dbReference type="PDB" id="5WA3"/>
    </source>
</evidence>
<feature type="domain" description="Thiopeptide-type bacteriocin biosynthesis" evidence="1">
    <location>
        <begin position="7"/>
        <end position="342"/>
    </location>
</feature>
<dbReference type="AlphaFoldDB" id="D6Y504"/>
<sequence>MAAGERWWRFRVDYHAGPMDDLILDGVRPAFAAFAAQAPMAYFLRHWRRGPHLRIYVSTTREALEAVVRPAIEHVVGGYLRARPSPGMADPSAFLPLHERLAELEGEDGPLMPWSPDNTIHAEGERPEPLTVRDVLLADFYADTTPSVYHALERVRSGASLPTIAFDLVVATAHALSTGGLPVARTSLRSHAEAYLARRSDGVRLRELWRDHYARNREAFTERLIAVASSAESAENGAHLPHVREWVRRLRPIRERARALLESGELTLEYASPAEGARDLPSLAEVSAFHRELESRPEWARLRDSPAFGAYRLVINCTYLHLTRLGLTPHQRFLVCHLAADAAADVYGIAAHEEVATR</sequence>
<evidence type="ECO:0000313" key="3">
    <source>
        <dbReference type="Proteomes" id="UP000006640"/>
    </source>
</evidence>
<dbReference type="eggNOG" id="COG0778">
    <property type="taxonomic scope" value="Bacteria"/>
</dbReference>